<comment type="caution">
    <text evidence="1">The sequence shown here is derived from an EMBL/GenBank/DDBJ whole genome shotgun (WGS) entry which is preliminary data.</text>
</comment>
<name>A0A853IMJ1_9GAMM</name>
<evidence type="ECO:0000313" key="2">
    <source>
        <dbReference type="Proteomes" id="UP000569732"/>
    </source>
</evidence>
<dbReference type="EMBL" id="JACCKB010000057">
    <property type="protein sequence ID" value="NYZ69006.1"/>
    <property type="molecule type" value="Genomic_DNA"/>
</dbReference>
<sequence>MLEINLPKKLRKALEKEAFDANISLSAHIIKKLDGITPPSEFIDKKKLKAGLPILVTYLNKLPGVIVISSKVTEDAYWWVKLNIDISNNFSWNVVQELGFVLNYISVSEPMPTVFKPVSPPPYMNGGPEDFLCQCQC</sequence>
<reference evidence="1 2" key="1">
    <citation type="submission" date="2020-07" db="EMBL/GenBank/DDBJ databases">
        <title>Endozoicomonas sp. nov., isolated from sediment.</title>
        <authorList>
            <person name="Gu T."/>
        </authorList>
    </citation>
    <scope>NUCLEOTIDE SEQUENCE [LARGE SCALE GENOMIC DNA]</scope>
    <source>
        <strain evidence="1 2">SM1973</strain>
    </source>
</reference>
<dbReference type="RefSeq" id="WP_180571007.1">
    <property type="nucleotide sequence ID" value="NZ_JACCKB010000057.1"/>
</dbReference>
<protein>
    <submittedName>
        <fullName evidence="1">Uncharacterized protein</fullName>
    </submittedName>
</protein>
<evidence type="ECO:0000313" key="1">
    <source>
        <dbReference type="EMBL" id="NYZ69006.1"/>
    </source>
</evidence>
<dbReference type="AlphaFoldDB" id="A0A853IMJ1"/>
<proteinExistence type="predicted"/>
<organism evidence="1 2">
    <name type="scientific">Spartinivicinus marinus</name>
    <dbReference type="NCBI Taxonomy" id="2994442"/>
    <lineage>
        <taxon>Bacteria</taxon>
        <taxon>Pseudomonadati</taxon>
        <taxon>Pseudomonadota</taxon>
        <taxon>Gammaproteobacteria</taxon>
        <taxon>Oceanospirillales</taxon>
        <taxon>Zooshikellaceae</taxon>
        <taxon>Spartinivicinus</taxon>
    </lineage>
</organism>
<keyword evidence="2" id="KW-1185">Reference proteome</keyword>
<gene>
    <name evidence="1" type="ORF">H0A36_23580</name>
</gene>
<dbReference type="Proteomes" id="UP000569732">
    <property type="component" value="Unassembled WGS sequence"/>
</dbReference>
<accession>A0A853IMJ1</accession>